<dbReference type="Proteomes" id="UP000192491">
    <property type="component" value="Unassembled WGS sequence"/>
</dbReference>
<evidence type="ECO:0000256" key="3">
    <source>
        <dbReference type="ARBA" id="ARBA00022692"/>
    </source>
</evidence>
<dbReference type="GO" id="GO:0005886">
    <property type="term" value="C:plasma membrane"/>
    <property type="evidence" value="ECO:0007669"/>
    <property type="project" value="UniProtKB-SubCell"/>
</dbReference>
<dbReference type="InterPro" id="IPR000390">
    <property type="entry name" value="Small_drug/metabolite_transptr"/>
</dbReference>
<evidence type="ECO:0008006" key="9">
    <source>
        <dbReference type="Google" id="ProtNLM"/>
    </source>
</evidence>
<keyword evidence="4 6" id="KW-1133">Transmembrane helix</keyword>
<dbReference type="PANTHER" id="PTHR30561:SF9">
    <property type="entry name" value="4-AMINO-4-DEOXY-L-ARABINOSE-PHOSPHOUNDECAPRENOL FLIPPASE SUBUNIT ARNF-RELATED"/>
    <property type="match status" value="1"/>
</dbReference>
<proteinExistence type="predicted"/>
<evidence type="ECO:0000256" key="4">
    <source>
        <dbReference type="ARBA" id="ARBA00022989"/>
    </source>
</evidence>
<evidence type="ECO:0000256" key="2">
    <source>
        <dbReference type="ARBA" id="ARBA00022475"/>
    </source>
</evidence>
<keyword evidence="5 6" id="KW-0472">Membrane</keyword>
<evidence type="ECO:0000313" key="7">
    <source>
        <dbReference type="EMBL" id="OQW97752.1"/>
    </source>
</evidence>
<evidence type="ECO:0000256" key="6">
    <source>
        <dbReference type="SAM" id="Phobius"/>
    </source>
</evidence>
<feature type="transmembrane region" description="Helical" evidence="6">
    <location>
        <begin position="52"/>
        <end position="71"/>
    </location>
</feature>
<organism evidence="7 8">
    <name type="scientific">Thiothrix lacustris</name>
    <dbReference type="NCBI Taxonomy" id="525917"/>
    <lineage>
        <taxon>Bacteria</taxon>
        <taxon>Pseudomonadati</taxon>
        <taxon>Pseudomonadota</taxon>
        <taxon>Gammaproteobacteria</taxon>
        <taxon>Thiotrichales</taxon>
        <taxon>Thiotrichaceae</taxon>
        <taxon>Thiothrix</taxon>
    </lineage>
</organism>
<dbReference type="InterPro" id="IPR037185">
    <property type="entry name" value="EmrE-like"/>
</dbReference>
<name>A0A1Y1Q6V5_9GAMM</name>
<evidence type="ECO:0000256" key="5">
    <source>
        <dbReference type="ARBA" id="ARBA00023136"/>
    </source>
</evidence>
<reference evidence="7 8" key="1">
    <citation type="submission" date="2017-01" db="EMBL/GenBank/DDBJ databases">
        <title>Novel large sulfur bacteria in the metagenomes of groundwater-fed chemosynthetic microbial mats in the Lake Huron basin.</title>
        <authorList>
            <person name="Sharrar A.M."/>
            <person name="Flood B.E."/>
            <person name="Bailey J.V."/>
            <person name="Jones D.S."/>
            <person name="Biddanda B."/>
            <person name="Ruberg S.A."/>
            <person name="Marcus D.N."/>
            <person name="Dick G.J."/>
        </authorList>
    </citation>
    <scope>NUCLEOTIDE SEQUENCE [LARGE SCALE GENOMIC DNA]</scope>
    <source>
        <strain evidence="7">A8</strain>
    </source>
</reference>
<comment type="subcellular location">
    <subcellularLocation>
        <location evidence="1">Cell membrane</location>
        <topology evidence="1">Multi-pass membrane protein</topology>
    </subcellularLocation>
</comment>
<dbReference type="EMBL" id="MTEJ01000791">
    <property type="protein sequence ID" value="OQW97752.1"/>
    <property type="molecule type" value="Genomic_DNA"/>
</dbReference>
<keyword evidence="2" id="KW-1003">Cell membrane</keyword>
<dbReference type="Gene3D" id="1.10.3730.20">
    <property type="match status" value="1"/>
</dbReference>
<dbReference type="SUPFAM" id="SSF103481">
    <property type="entry name" value="Multidrug resistance efflux transporter EmrE"/>
    <property type="match status" value="1"/>
</dbReference>
<dbReference type="eggNOG" id="COG2076">
    <property type="taxonomic scope" value="Bacteria"/>
</dbReference>
<evidence type="ECO:0000256" key="1">
    <source>
        <dbReference type="ARBA" id="ARBA00004651"/>
    </source>
</evidence>
<dbReference type="GO" id="GO:0022857">
    <property type="term" value="F:transmembrane transporter activity"/>
    <property type="evidence" value="ECO:0007669"/>
    <property type="project" value="InterPro"/>
</dbReference>
<gene>
    <name evidence="7" type="ORF">BWK73_53860</name>
</gene>
<comment type="caution">
    <text evidence="7">The sequence shown here is derived from an EMBL/GenBank/DDBJ whole genome shotgun (WGS) entry which is preliminary data.</text>
</comment>
<keyword evidence="3 6" id="KW-0812">Transmembrane</keyword>
<feature type="transmembrane region" description="Helical" evidence="6">
    <location>
        <begin position="25"/>
        <end position="45"/>
    </location>
</feature>
<dbReference type="AlphaFoldDB" id="A0A1Y1Q6V5"/>
<accession>A0A1Y1Q6V5</accession>
<feature type="transmembrane region" description="Helical" evidence="6">
    <location>
        <begin position="83"/>
        <end position="100"/>
    </location>
</feature>
<protein>
    <recommendedName>
        <fullName evidence="9">EamA domain-containing protein</fullName>
    </recommendedName>
</protein>
<dbReference type="STRING" id="1123401.GCA_000621325_01822"/>
<sequence length="106" mass="11389">MGALAAFFPALQSGSVSTEQWFGVLWVVAGIVCYGIAMLVWIYVLGHFELSVAYPLLSVGYILVYVGAVLWPRIGESFTLEKTAGIVLIMLGVALVATPTKANNHE</sequence>
<evidence type="ECO:0000313" key="8">
    <source>
        <dbReference type="Proteomes" id="UP000192491"/>
    </source>
</evidence>
<dbReference type="PANTHER" id="PTHR30561">
    <property type="entry name" value="SMR FAMILY PROTON-DEPENDENT DRUG EFFLUX TRANSPORTER SUGE"/>
    <property type="match status" value="1"/>
</dbReference>